<sequence>MFNVEPLSVLKEKGYRLTPQRLEVVKIVLEKLDKREHPTFNDILADVKARMPSISASTVYNILKLLEDNGVVVSFEHNGRTYYDRIEPHINVICLNDGKVIDIQSEEVLKAFENEGIKPVAIVVKGYCGGKA</sequence>
<evidence type="ECO:0000313" key="2">
    <source>
        <dbReference type="Proteomes" id="UP000033636"/>
    </source>
</evidence>
<gene>
    <name evidence="1" type="ORF">TU35_001425</name>
</gene>
<dbReference type="EMBL" id="JZWT02000003">
    <property type="protein sequence ID" value="MFB6489901.1"/>
    <property type="molecule type" value="Genomic_DNA"/>
</dbReference>
<reference evidence="1" key="1">
    <citation type="submission" date="2024-07" db="EMBL/GenBank/DDBJ databases">
        <title>Metagenome and Metagenome-Assembled Genomes of Archaea from a hot spring from the geothermal field of Los Azufres, Mexico.</title>
        <authorList>
            <person name="Marin-Paredes R."/>
            <person name="Martinez-Romero E."/>
            <person name="Servin-Garciduenas L.E."/>
        </authorList>
    </citation>
    <scope>NUCLEOTIDE SEQUENCE</scope>
</reference>
<organism evidence="1 2">
    <name type="scientific">Thermoproteus sp. AZ2</name>
    <dbReference type="NCBI Taxonomy" id="1609232"/>
    <lineage>
        <taxon>Archaea</taxon>
        <taxon>Thermoproteota</taxon>
        <taxon>Thermoprotei</taxon>
        <taxon>Thermoproteales</taxon>
        <taxon>Thermoproteaceae</taxon>
        <taxon>Thermoproteus</taxon>
    </lineage>
</organism>
<accession>A0ACC6UZC2</accession>
<comment type="caution">
    <text evidence="1">The sequence shown here is derived from an EMBL/GenBank/DDBJ whole genome shotgun (WGS) entry which is preliminary data.</text>
</comment>
<dbReference type="Proteomes" id="UP000033636">
    <property type="component" value="Unassembled WGS sequence"/>
</dbReference>
<protein>
    <submittedName>
        <fullName evidence="1">Fur family transcriptional regulator</fullName>
    </submittedName>
</protein>
<evidence type="ECO:0000313" key="1">
    <source>
        <dbReference type="EMBL" id="MFB6489901.1"/>
    </source>
</evidence>
<name>A0ACC6UZC2_9CREN</name>
<proteinExistence type="predicted"/>